<evidence type="ECO:0000313" key="10">
    <source>
        <dbReference type="Proteomes" id="UP001497623"/>
    </source>
</evidence>
<dbReference type="EMBL" id="CAXKWB010011478">
    <property type="protein sequence ID" value="CAL4101541.1"/>
    <property type="molecule type" value="Genomic_DNA"/>
</dbReference>
<feature type="non-terminal residue" evidence="9">
    <location>
        <position position="167"/>
    </location>
</feature>
<dbReference type="InterPro" id="IPR036236">
    <property type="entry name" value="Znf_C2H2_sf"/>
</dbReference>
<evidence type="ECO:0000313" key="9">
    <source>
        <dbReference type="EMBL" id="CAL4101541.1"/>
    </source>
</evidence>
<evidence type="ECO:0000256" key="2">
    <source>
        <dbReference type="ARBA" id="ARBA00022737"/>
    </source>
</evidence>
<protein>
    <recommendedName>
        <fullName evidence="8">C2H2-type domain-containing protein</fullName>
    </recommendedName>
</protein>
<accession>A0AAV2QYI2</accession>
<dbReference type="PROSITE" id="PS00028">
    <property type="entry name" value="ZINC_FINGER_C2H2_1"/>
    <property type="match status" value="1"/>
</dbReference>
<keyword evidence="10" id="KW-1185">Reference proteome</keyword>
<evidence type="ECO:0000256" key="7">
    <source>
        <dbReference type="PROSITE-ProRule" id="PRU00042"/>
    </source>
</evidence>
<evidence type="ECO:0000259" key="8">
    <source>
        <dbReference type="PROSITE" id="PS50157"/>
    </source>
</evidence>
<dbReference type="FunFam" id="3.30.160.60:FF:000912">
    <property type="entry name" value="Zinc finger protein 660"/>
    <property type="match status" value="1"/>
</dbReference>
<evidence type="ECO:0000256" key="6">
    <source>
        <dbReference type="ARBA" id="ARBA00037948"/>
    </source>
</evidence>
<organism evidence="9 10">
    <name type="scientific">Meganyctiphanes norvegica</name>
    <name type="common">Northern krill</name>
    <name type="synonym">Thysanopoda norvegica</name>
    <dbReference type="NCBI Taxonomy" id="48144"/>
    <lineage>
        <taxon>Eukaryota</taxon>
        <taxon>Metazoa</taxon>
        <taxon>Ecdysozoa</taxon>
        <taxon>Arthropoda</taxon>
        <taxon>Crustacea</taxon>
        <taxon>Multicrustacea</taxon>
        <taxon>Malacostraca</taxon>
        <taxon>Eumalacostraca</taxon>
        <taxon>Eucarida</taxon>
        <taxon>Euphausiacea</taxon>
        <taxon>Euphausiidae</taxon>
        <taxon>Meganyctiphanes</taxon>
    </lineage>
</organism>
<feature type="domain" description="C2H2-type" evidence="8">
    <location>
        <begin position="136"/>
        <end position="163"/>
    </location>
</feature>
<comment type="similarity">
    <text evidence="6">Belongs to the snail C2H2-type zinc-finger protein family.</text>
</comment>
<name>A0AAV2QYI2_MEGNR</name>
<dbReference type="PROSITE" id="PS50157">
    <property type="entry name" value="ZINC_FINGER_C2H2_2"/>
    <property type="match status" value="2"/>
</dbReference>
<dbReference type="GO" id="GO:0000978">
    <property type="term" value="F:RNA polymerase II cis-regulatory region sequence-specific DNA binding"/>
    <property type="evidence" value="ECO:0007669"/>
    <property type="project" value="TreeGrafter"/>
</dbReference>
<dbReference type="SMART" id="SM00355">
    <property type="entry name" value="ZnF_C2H2"/>
    <property type="match status" value="2"/>
</dbReference>
<dbReference type="Proteomes" id="UP001497623">
    <property type="component" value="Unassembled WGS sequence"/>
</dbReference>
<keyword evidence="1" id="KW-0479">Metal-binding</keyword>
<gene>
    <name evidence="9" type="ORF">MNOR_LOCUS17035</name>
</gene>
<reference evidence="9 10" key="1">
    <citation type="submission" date="2024-05" db="EMBL/GenBank/DDBJ databases">
        <authorList>
            <person name="Wallberg A."/>
        </authorList>
    </citation>
    <scope>NUCLEOTIDE SEQUENCE [LARGE SCALE GENOMIC DNA]</scope>
</reference>
<dbReference type="PANTHER" id="PTHR24388">
    <property type="entry name" value="ZINC FINGER PROTEIN"/>
    <property type="match status" value="1"/>
</dbReference>
<evidence type="ECO:0000256" key="4">
    <source>
        <dbReference type="ARBA" id="ARBA00022833"/>
    </source>
</evidence>
<keyword evidence="3 7" id="KW-0863">Zinc-finger</keyword>
<keyword evidence="5" id="KW-0539">Nucleus</keyword>
<dbReference type="FunFam" id="3.30.160.60:FF:000176">
    <property type="entry name" value="zinc finger protein 70"/>
    <property type="match status" value="1"/>
</dbReference>
<dbReference type="InterPro" id="IPR013087">
    <property type="entry name" value="Znf_C2H2_type"/>
</dbReference>
<keyword evidence="4" id="KW-0862">Zinc</keyword>
<keyword evidence="2" id="KW-0677">Repeat</keyword>
<dbReference type="Gene3D" id="3.30.160.60">
    <property type="entry name" value="Classic Zinc Finger"/>
    <property type="match status" value="3"/>
</dbReference>
<evidence type="ECO:0000256" key="5">
    <source>
        <dbReference type="ARBA" id="ARBA00023242"/>
    </source>
</evidence>
<sequence length="167" mass="19368">MDSMVEGDVKSEIEIYDEPLHTRDNDIIDKDEIGINENSMQTQDVDTNVGKEVVKYEEPVAKTMELYHEKHPVRHIGDKLYQYNRSGKKSLISHLRPHTGDKPYKCSQCEKAFSQTFSQKCILIGHMRTHTGEKPYQCIQCNRAFTLENHLISHQITHTGEKQYQCS</sequence>
<dbReference type="SUPFAM" id="SSF57667">
    <property type="entry name" value="beta-beta-alpha zinc fingers"/>
    <property type="match status" value="2"/>
</dbReference>
<comment type="caution">
    <text evidence="9">The sequence shown here is derived from an EMBL/GenBank/DDBJ whole genome shotgun (WGS) entry which is preliminary data.</text>
</comment>
<evidence type="ECO:0000256" key="3">
    <source>
        <dbReference type="ARBA" id="ARBA00022771"/>
    </source>
</evidence>
<dbReference type="GO" id="GO:0008270">
    <property type="term" value="F:zinc ion binding"/>
    <property type="evidence" value="ECO:0007669"/>
    <property type="project" value="UniProtKB-KW"/>
</dbReference>
<dbReference type="PANTHER" id="PTHR24388:SF104">
    <property type="entry name" value="AT-RICH BINDING PROTEIN-RELATED"/>
    <property type="match status" value="1"/>
</dbReference>
<proteinExistence type="inferred from homology"/>
<dbReference type="AlphaFoldDB" id="A0AAV2QYI2"/>
<feature type="domain" description="C2H2-type" evidence="8">
    <location>
        <begin position="104"/>
        <end position="135"/>
    </location>
</feature>
<dbReference type="InterPro" id="IPR050527">
    <property type="entry name" value="Snail/Krueppel_Znf"/>
</dbReference>
<evidence type="ECO:0000256" key="1">
    <source>
        <dbReference type="ARBA" id="ARBA00022723"/>
    </source>
</evidence>
<dbReference type="GO" id="GO:0000981">
    <property type="term" value="F:DNA-binding transcription factor activity, RNA polymerase II-specific"/>
    <property type="evidence" value="ECO:0007669"/>
    <property type="project" value="TreeGrafter"/>
</dbReference>